<organism evidence="2">
    <name type="scientific">Arundo donax</name>
    <name type="common">Giant reed</name>
    <name type="synonym">Donax arundinaceus</name>
    <dbReference type="NCBI Taxonomy" id="35708"/>
    <lineage>
        <taxon>Eukaryota</taxon>
        <taxon>Viridiplantae</taxon>
        <taxon>Streptophyta</taxon>
        <taxon>Embryophyta</taxon>
        <taxon>Tracheophyta</taxon>
        <taxon>Spermatophyta</taxon>
        <taxon>Magnoliopsida</taxon>
        <taxon>Liliopsida</taxon>
        <taxon>Poales</taxon>
        <taxon>Poaceae</taxon>
        <taxon>PACMAD clade</taxon>
        <taxon>Arundinoideae</taxon>
        <taxon>Arundineae</taxon>
        <taxon>Arundo</taxon>
    </lineage>
</organism>
<evidence type="ECO:0000256" key="1">
    <source>
        <dbReference type="SAM" id="MobiDB-lite"/>
    </source>
</evidence>
<name>A0A0A9CBR1_ARUDO</name>
<dbReference type="AlphaFoldDB" id="A0A0A9CBR1"/>
<proteinExistence type="predicted"/>
<dbReference type="EMBL" id="GBRH01226002">
    <property type="protein sequence ID" value="JAD71893.1"/>
    <property type="molecule type" value="Transcribed_RNA"/>
</dbReference>
<protein>
    <submittedName>
        <fullName evidence="2">Uncharacterized protein</fullName>
    </submittedName>
</protein>
<evidence type="ECO:0000313" key="2">
    <source>
        <dbReference type="EMBL" id="JAD71893.1"/>
    </source>
</evidence>
<feature type="region of interest" description="Disordered" evidence="1">
    <location>
        <begin position="1"/>
        <end position="37"/>
    </location>
</feature>
<reference evidence="2" key="1">
    <citation type="submission" date="2014-09" db="EMBL/GenBank/DDBJ databases">
        <authorList>
            <person name="Magalhaes I.L.F."/>
            <person name="Oliveira U."/>
            <person name="Santos F.R."/>
            <person name="Vidigal T.H.D.A."/>
            <person name="Brescovit A.D."/>
            <person name="Santos A.J."/>
        </authorList>
    </citation>
    <scope>NUCLEOTIDE SEQUENCE</scope>
    <source>
        <tissue evidence="2">Shoot tissue taken approximately 20 cm above the soil surface</tissue>
    </source>
</reference>
<reference evidence="2" key="2">
    <citation type="journal article" date="2015" name="Data Brief">
        <title>Shoot transcriptome of the giant reed, Arundo donax.</title>
        <authorList>
            <person name="Barrero R.A."/>
            <person name="Guerrero F.D."/>
            <person name="Moolhuijzen P."/>
            <person name="Goolsby J.A."/>
            <person name="Tidwell J."/>
            <person name="Bellgard S.E."/>
            <person name="Bellgard M.I."/>
        </authorList>
    </citation>
    <scope>NUCLEOTIDE SEQUENCE</scope>
    <source>
        <tissue evidence="2">Shoot tissue taken approximately 20 cm above the soil surface</tissue>
    </source>
</reference>
<sequence length="37" mass="3901">MARALGWMPTLRSTGISCPPKPSGRGTSSPERRLSSA</sequence>
<accession>A0A0A9CBR1</accession>